<dbReference type="EMBL" id="JH930471">
    <property type="protein sequence ID" value="EKM56864.1"/>
    <property type="molecule type" value="Genomic_DNA"/>
</dbReference>
<dbReference type="InParanoid" id="K5WCZ2"/>
<gene>
    <name evidence="2" type="ORF">PHACADRAFT_254225</name>
</gene>
<feature type="region of interest" description="Disordered" evidence="1">
    <location>
        <begin position="1"/>
        <end position="91"/>
    </location>
</feature>
<feature type="compositionally biased region" description="Basic and acidic residues" evidence="1">
    <location>
        <begin position="105"/>
        <end position="116"/>
    </location>
</feature>
<dbReference type="Proteomes" id="UP000008370">
    <property type="component" value="Unassembled WGS sequence"/>
</dbReference>
<dbReference type="AlphaFoldDB" id="K5WCZ2"/>
<sequence length="172" mass="19345">MSAIKKVIAKVTSPGHSPTSSTHDASLESPKRSRSPSSRSSSTHSTSTSVEHDGHTQRDGGRKPNRVSSLISHIRPHSAHSKHREPFFPVKRHSYNSAHATNGFVHKDAHPDETAHSHQIVRPSSDHKLSMTEEKVQRQEDREVQDEHAAQTRKQKHLEAWKIVRRQSMSLS</sequence>
<name>K5WCZ2_PHACS</name>
<evidence type="ECO:0000313" key="2">
    <source>
        <dbReference type="EMBL" id="EKM56864.1"/>
    </source>
</evidence>
<dbReference type="GeneID" id="18916013"/>
<accession>K5WCZ2</accession>
<protein>
    <submittedName>
        <fullName evidence="2">Uncharacterized protein</fullName>
    </submittedName>
</protein>
<feature type="compositionally biased region" description="Basic and acidic residues" evidence="1">
    <location>
        <begin position="50"/>
        <end position="62"/>
    </location>
</feature>
<keyword evidence="3" id="KW-1185">Reference proteome</keyword>
<evidence type="ECO:0000313" key="3">
    <source>
        <dbReference type="Proteomes" id="UP000008370"/>
    </source>
</evidence>
<dbReference type="RefSeq" id="XP_007394696.1">
    <property type="nucleotide sequence ID" value="XM_007394634.1"/>
</dbReference>
<evidence type="ECO:0000256" key="1">
    <source>
        <dbReference type="SAM" id="MobiDB-lite"/>
    </source>
</evidence>
<organism evidence="2 3">
    <name type="scientific">Phanerochaete carnosa (strain HHB-10118-sp)</name>
    <name type="common">White-rot fungus</name>
    <name type="synonym">Peniophora carnosa</name>
    <dbReference type="NCBI Taxonomy" id="650164"/>
    <lineage>
        <taxon>Eukaryota</taxon>
        <taxon>Fungi</taxon>
        <taxon>Dikarya</taxon>
        <taxon>Basidiomycota</taxon>
        <taxon>Agaricomycotina</taxon>
        <taxon>Agaricomycetes</taxon>
        <taxon>Polyporales</taxon>
        <taxon>Phanerochaetaceae</taxon>
        <taxon>Phanerochaete</taxon>
    </lineage>
</organism>
<dbReference type="HOGENOM" id="CLU_1555800_0_0_1"/>
<feature type="compositionally biased region" description="Basic and acidic residues" evidence="1">
    <location>
        <begin position="124"/>
        <end position="150"/>
    </location>
</feature>
<proteinExistence type="predicted"/>
<feature type="compositionally biased region" description="Low complexity" evidence="1">
    <location>
        <begin position="35"/>
        <end position="49"/>
    </location>
</feature>
<dbReference type="KEGG" id="pco:PHACADRAFT_254225"/>
<feature type="region of interest" description="Disordered" evidence="1">
    <location>
        <begin position="103"/>
        <end position="156"/>
    </location>
</feature>
<reference evidence="2 3" key="1">
    <citation type="journal article" date="2012" name="BMC Genomics">
        <title>Comparative genomics of the white-rot fungi, Phanerochaete carnosa and P. chrysosporium, to elucidate the genetic basis of the distinct wood types they colonize.</title>
        <authorList>
            <person name="Suzuki H."/>
            <person name="MacDonald J."/>
            <person name="Syed K."/>
            <person name="Salamov A."/>
            <person name="Hori C."/>
            <person name="Aerts A."/>
            <person name="Henrissat B."/>
            <person name="Wiebenga A."/>
            <person name="vanKuyk P.A."/>
            <person name="Barry K."/>
            <person name="Lindquist E."/>
            <person name="LaButti K."/>
            <person name="Lapidus A."/>
            <person name="Lucas S."/>
            <person name="Coutinho P."/>
            <person name="Gong Y."/>
            <person name="Samejima M."/>
            <person name="Mahadevan R."/>
            <person name="Abou-Zaid M."/>
            <person name="de Vries R.P."/>
            <person name="Igarashi K."/>
            <person name="Yadav J.S."/>
            <person name="Grigoriev I.V."/>
            <person name="Master E.R."/>
        </authorList>
    </citation>
    <scope>NUCLEOTIDE SEQUENCE [LARGE SCALE GENOMIC DNA]</scope>
    <source>
        <strain evidence="2 3">HHB-10118-sp</strain>
    </source>
</reference>
<feature type="compositionally biased region" description="Low complexity" evidence="1">
    <location>
        <begin position="12"/>
        <end position="23"/>
    </location>
</feature>
<feature type="compositionally biased region" description="Basic residues" evidence="1">
    <location>
        <begin position="74"/>
        <end position="83"/>
    </location>
</feature>